<proteinExistence type="predicted"/>
<name>A0A6H5GLE2_9HEMI</name>
<organism evidence="2 3">
    <name type="scientific">Nesidiocoris tenuis</name>
    <dbReference type="NCBI Taxonomy" id="355587"/>
    <lineage>
        <taxon>Eukaryota</taxon>
        <taxon>Metazoa</taxon>
        <taxon>Ecdysozoa</taxon>
        <taxon>Arthropoda</taxon>
        <taxon>Hexapoda</taxon>
        <taxon>Insecta</taxon>
        <taxon>Pterygota</taxon>
        <taxon>Neoptera</taxon>
        <taxon>Paraneoptera</taxon>
        <taxon>Hemiptera</taxon>
        <taxon>Heteroptera</taxon>
        <taxon>Panheteroptera</taxon>
        <taxon>Cimicomorpha</taxon>
        <taxon>Miridae</taxon>
        <taxon>Dicyphina</taxon>
        <taxon>Nesidiocoris</taxon>
    </lineage>
</organism>
<sequence length="195" mass="21771">MNLSRRYDPYMRSAFRPWHHALAAHIDEKAFGDRLVRSSNFFLFQRQKKGLYRLSARSDIPKVSEAVDDESAEQSCSGVVSPSRQRPRPLDVLHESTSEVEESLKEKSPVAEKGRESSPESRVLQTILSSPDSRGASPVFDAKGDPVTHVSVVRSSPVSVITSQAAIKMEPLSDFWRHCNPHLPGLIDFVPIYAA</sequence>
<dbReference type="Proteomes" id="UP000479000">
    <property type="component" value="Unassembled WGS sequence"/>
</dbReference>
<keyword evidence="3" id="KW-1185">Reference proteome</keyword>
<evidence type="ECO:0000256" key="1">
    <source>
        <dbReference type="SAM" id="MobiDB-lite"/>
    </source>
</evidence>
<gene>
    <name evidence="2" type="ORF">NTEN_LOCUS10043</name>
</gene>
<dbReference type="OrthoDB" id="6760534at2759"/>
<reference evidence="2 3" key="1">
    <citation type="submission" date="2020-02" db="EMBL/GenBank/DDBJ databases">
        <authorList>
            <person name="Ferguson B K."/>
        </authorList>
    </citation>
    <scope>NUCLEOTIDE SEQUENCE [LARGE SCALE GENOMIC DNA]</scope>
</reference>
<feature type="compositionally biased region" description="Basic and acidic residues" evidence="1">
    <location>
        <begin position="88"/>
        <end position="119"/>
    </location>
</feature>
<dbReference type="AlphaFoldDB" id="A0A6H5GLE2"/>
<evidence type="ECO:0000313" key="2">
    <source>
        <dbReference type="EMBL" id="CAB0004566.1"/>
    </source>
</evidence>
<dbReference type="EMBL" id="CADCXU010015104">
    <property type="protein sequence ID" value="CAB0004566.1"/>
    <property type="molecule type" value="Genomic_DNA"/>
</dbReference>
<protein>
    <submittedName>
        <fullName evidence="2">Uncharacterized protein</fullName>
    </submittedName>
</protein>
<evidence type="ECO:0000313" key="3">
    <source>
        <dbReference type="Proteomes" id="UP000479000"/>
    </source>
</evidence>
<feature type="compositionally biased region" description="Polar residues" evidence="1">
    <location>
        <begin position="73"/>
        <end position="84"/>
    </location>
</feature>
<feature type="region of interest" description="Disordered" evidence="1">
    <location>
        <begin position="64"/>
        <end position="124"/>
    </location>
</feature>
<accession>A0A6H5GLE2</accession>